<dbReference type="Proteomes" id="UP000054324">
    <property type="component" value="Unassembled WGS sequence"/>
</dbReference>
<reference evidence="1 2" key="1">
    <citation type="submission" date="2013-11" db="EMBL/GenBank/DDBJ databases">
        <title>Opisthorchis viverrini - life in the bile duct.</title>
        <authorList>
            <person name="Young N.D."/>
            <person name="Nagarajan N."/>
            <person name="Lin S.J."/>
            <person name="Korhonen P.K."/>
            <person name="Jex A.R."/>
            <person name="Hall R.S."/>
            <person name="Safavi-Hemami H."/>
            <person name="Kaewkong W."/>
            <person name="Bertrand D."/>
            <person name="Gao S."/>
            <person name="Seet Q."/>
            <person name="Wongkham S."/>
            <person name="Teh B.T."/>
            <person name="Wongkham C."/>
            <person name="Intapan P.M."/>
            <person name="Maleewong W."/>
            <person name="Yang X."/>
            <person name="Hu M."/>
            <person name="Wang Z."/>
            <person name="Hofmann A."/>
            <person name="Sternberg P.W."/>
            <person name="Tan P."/>
            <person name="Wang J."/>
            <person name="Gasser R.B."/>
        </authorList>
    </citation>
    <scope>NUCLEOTIDE SEQUENCE [LARGE SCALE GENOMIC DNA]</scope>
</reference>
<dbReference type="CTD" id="20314695"/>
<dbReference type="EMBL" id="KL596623">
    <property type="protein sequence ID" value="KER33616.1"/>
    <property type="molecule type" value="Genomic_DNA"/>
</dbReference>
<evidence type="ECO:0000313" key="1">
    <source>
        <dbReference type="EMBL" id="KER33616.1"/>
    </source>
</evidence>
<evidence type="ECO:0000313" key="2">
    <source>
        <dbReference type="Proteomes" id="UP000054324"/>
    </source>
</evidence>
<dbReference type="AlphaFoldDB" id="A0A075A2N8"/>
<dbReference type="OrthoDB" id="5584001at2759"/>
<dbReference type="GeneID" id="20314695"/>
<proteinExistence type="predicted"/>
<sequence>MSKLEYRECFVGERKIQSSHVKDKQHQEDSARLDKESCRMLLSDLKDVWSIYGDEPKTSCVKLHCSICRGAEETHKKHGASNRPYMHSAFNAVVHYLIEICGGRILIEHQLNSFRLLGRVKSSYASCLQKLNIHLLLERVFPNFPGYSLAVTQMQANATKRLHKFCNRSHFSKDAKRIYEKTYY</sequence>
<organism evidence="1 2">
    <name type="scientific">Opisthorchis viverrini</name>
    <name type="common">Southeast Asian liver fluke</name>
    <dbReference type="NCBI Taxonomy" id="6198"/>
    <lineage>
        <taxon>Eukaryota</taxon>
        <taxon>Metazoa</taxon>
        <taxon>Spiralia</taxon>
        <taxon>Lophotrochozoa</taxon>
        <taxon>Platyhelminthes</taxon>
        <taxon>Trematoda</taxon>
        <taxon>Digenea</taxon>
        <taxon>Opisthorchiida</taxon>
        <taxon>Opisthorchiata</taxon>
        <taxon>Opisthorchiidae</taxon>
        <taxon>Opisthorchis</taxon>
    </lineage>
</organism>
<protein>
    <submittedName>
        <fullName evidence="1">Uncharacterized protein</fullName>
    </submittedName>
</protein>
<dbReference type="KEGG" id="ovi:T265_00507"/>
<dbReference type="RefSeq" id="XP_009162575.1">
    <property type="nucleotide sequence ID" value="XM_009164311.1"/>
</dbReference>
<name>A0A075A2N8_OPIVI</name>
<accession>A0A075A2N8</accession>
<keyword evidence="2" id="KW-1185">Reference proteome</keyword>
<gene>
    <name evidence="1" type="ORF">T265_00507</name>
</gene>